<dbReference type="AlphaFoldDB" id="A0A1Q5PCF0"/>
<protein>
    <recommendedName>
        <fullName evidence="3">Mechanosensitive ion channel protein MscS</fullName>
    </recommendedName>
</protein>
<dbReference type="OrthoDB" id="978892at2"/>
<gene>
    <name evidence="1" type="ORF">A3841_16215</name>
</gene>
<keyword evidence="2" id="KW-1185">Reference proteome</keyword>
<organism evidence="1 2">
    <name type="scientific">Pontibacter flavimaris</name>
    <dbReference type="NCBI Taxonomy" id="1797110"/>
    <lineage>
        <taxon>Bacteria</taxon>
        <taxon>Pseudomonadati</taxon>
        <taxon>Bacteroidota</taxon>
        <taxon>Cytophagia</taxon>
        <taxon>Cytophagales</taxon>
        <taxon>Hymenobacteraceae</taxon>
        <taxon>Pontibacter</taxon>
    </lineage>
</organism>
<evidence type="ECO:0000313" key="1">
    <source>
        <dbReference type="EMBL" id="OKL39916.1"/>
    </source>
</evidence>
<sequence length="204" mass="21842">MLKNIIYAVLLGVGMAACLSQQTEDEETASAPDISLLPDTAEEETAQPDPALFVVEKQQVGNVRIGMPIAQMREQVAVGLSIKDTTLSLEGTQSTAYVLRPEDQPKGILVEQACEDDCNVWRISVLSPTYETAKGIGVGATYSELQQAYEIHSVTFEEGNLVAIAPEAGMSFILDHGTLSGSQISSISAATVPADLLIRKILVY</sequence>
<dbReference type="RefSeq" id="WP_073852022.1">
    <property type="nucleotide sequence ID" value="NZ_LVWA01000005.1"/>
</dbReference>
<name>A0A1Q5PCF0_9BACT</name>
<proteinExistence type="predicted"/>
<reference evidence="1 2" key="1">
    <citation type="submission" date="2016-03" db="EMBL/GenBank/DDBJ databases">
        <title>Genome sequence of Pontibacter sp. nov., of the family cytophagaceae, isolated from marine sediment of the Yellow Sea, China.</title>
        <authorList>
            <person name="Zhang G."/>
            <person name="Zhang R."/>
        </authorList>
    </citation>
    <scope>NUCLEOTIDE SEQUENCE [LARGE SCALE GENOMIC DNA]</scope>
    <source>
        <strain evidence="1 2">S10-8</strain>
    </source>
</reference>
<dbReference type="PROSITE" id="PS51257">
    <property type="entry name" value="PROKAR_LIPOPROTEIN"/>
    <property type="match status" value="1"/>
</dbReference>
<accession>A0A1Q5PCF0</accession>
<dbReference type="Proteomes" id="UP000186551">
    <property type="component" value="Unassembled WGS sequence"/>
</dbReference>
<dbReference type="STRING" id="1797110.A3841_16215"/>
<comment type="caution">
    <text evidence="1">The sequence shown here is derived from an EMBL/GenBank/DDBJ whole genome shotgun (WGS) entry which is preliminary data.</text>
</comment>
<dbReference type="EMBL" id="LVWA01000005">
    <property type="protein sequence ID" value="OKL39916.1"/>
    <property type="molecule type" value="Genomic_DNA"/>
</dbReference>
<evidence type="ECO:0008006" key="3">
    <source>
        <dbReference type="Google" id="ProtNLM"/>
    </source>
</evidence>
<evidence type="ECO:0000313" key="2">
    <source>
        <dbReference type="Proteomes" id="UP000186551"/>
    </source>
</evidence>